<dbReference type="Proteomes" id="UP000691718">
    <property type="component" value="Unassembled WGS sequence"/>
</dbReference>
<proteinExistence type="predicted"/>
<reference evidence="4" key="1">
    <citation type="submission" date="2021-04" db="EMBL/GenBank/DDBJ databases">
        <authorList>
            <person name="Tunstrom K."/>
        </authorList>
    </citation>
    <scope>NUCLEOTIDE SEQUENCE</scope>
</reference>
<evidence type="ECO:0000313" key="4">
    <source>
        <dbReference type="EMBL" id="CAG4955837.1"/>
    </source>
</evidence>
<dbReference type="AlphaFoldDB" id="A0A8S3WEN0"/>
<dbReference type="PANTHER" id="PTHR22933:SF43">
    <property type="entry name" value="LP10131P"/>
    <property type="match status" value="1"/>
</dbReference>
<keyword evidence="2" id="KW-0732">Signal</keyword>
<accession>A0A8S3WEN0</accession>
<dbReference type="InterPro" id="IPR052976">
    <property type="entry name" value="Scoloptoxin-like"/>
</dbReference>
<dbReference type="InterPro" id="IPR002557">
    <property type="entry name" value="Chitin-bd_dom"/>
</dbReference>
<protein>
    <submittedName>
        <fullName evidence="4">(apollo) hypothetical protein</fullName>
    </submittedName>
</protein>
<organism evidence="4 5">
    <name type="scientific">Parnassius apollo</name>
    <name type="common">Apollo butterfly</name>
    <name type="synonym">Papilio apollo</name>
    <dbReference type="NCBI Taxonomy" id="110799"/>
    <lineage>
        <taxon>Eukaryota</taxon>
        <taxon>Metazoa</taxon>
        <taxon>Ecdysozoa</taxon>
        <taxon>Arthropoda</taxon>
        <taxon>Hexapoda</taxon>
        <taxon>Insecta</taxon>
        <taxon>Pterygota</taxon>
        <taxon>Neoptera</taxon>
        <taxon>Endopterygota</taxon>
        <taxon>Lepidoptera</taxon>
        <taxon>Glossata</taxon>
        <taxon>Ditrysia</taxon>
        <taxon>Papilionoidea</taxon>
        <taxon>Papilionidae</taxon>
        <taxon>Parnassiinae</taxon>
        <taxon>Parnassini</taxon>
        <taxon>Parnassius</taxon>
        <taxon>Parnassius</taxon>
    </lineage>
</organism>
<feature type="region of interest" description="Disordered" evidence="1">
    <location>
        <begin position="155"/>
        <end position="182"/>
    </location>
</feature>
<dbReference type="GO" id="GO:0008061">
    <property type="term" value="F:chitin binding"/>
    <property type="evidence" value="ECO:0007669"/>
    <property type="project" value="InterPro"/>
</dbReference>
<dbReference type="Pfam" id="PF01607">
    <property type="entry name" value="CBM_14"/>
    <property type="match status" value="1"/>
</dbReference>
<dbReference type="OrthoDB" id="6407151at2759"/>
<dbReference type="EMBL" id="CAJQZP010000304">
    <property type="protein sequence ID" value="CAG4955837.1"/>
    <property type="molecule type" value="Genomic_DNA"/>
</dbReference>
<feature type="non-terminal residue" evidence="4">
    <location>
        <position position="418"/>
    </location>
</feature>
<evidence type="ECO:0000313" key="5">
    <source>
        <dbReference type="Proteomes" id="UP000691718"/>
    </source>
</evidence>
<name>A0A8S3WEN0_PARAO</name>
<feature type="compositionally biased region" description="Polar residues" evidence="1">
    <location>
        <begin position="162"/>
        <end position="172"/>
    </location>
</feature>
<feature type="domain" description="Chitin-binding type-2" evidence="3">
    <location>
        <begin position="71"/>
        <end position="138"/>
    </location>
</feature>
<evidence type="ECO:0000256" key="2">
    <source>
        <dbReference type="SAM" id="SignalP"/>
    </source>
</evidence>
<gene>
    <name evidence="4" type="ORF">PAPOLLO_LOCUS5393</name>
</gene>
<dbReference type="PANTHER" id="PTHR22933">
    <property type="entry name" value="FI18007P1-RELATED"/>
    <property type="match status" value="1"/>
</dbReference>
<feature type="signal peptide" evidence="2">
    <location>
        <begin position="1"/>
        <end position="27"/>
    </location>
</feature>
<comment type="caution">
    <text evidence="4">The sequence shown here is derived from an EMBL/GenBank/DDBJ whole genome shotgun (WGS) entry which is preliminary data.</text>
</comment>
<dbReference type="SMART" id="SM00494">
    <property type="entry name" value="ChtBD2"/>
    <property type="match status" value="1"/>
</dbReference>
<keyword evidence="5" id="KW-1185">Reference proteome</keyword>
<dbReference type="PROSITE" id="PS50940">
    <property type="entry name" value="CHIT_BIND_II"/>
    <property type="match status" value="1"/>
</dbReference>
<evidence type="ECO:0000256" key="1">
    <source>
        <dbReference type="SAM" id="MobiDB-lite"/>
    </source>
</evidence>
<dbReference type="GO" id="GO:0005576">
    <property type="term" value="C:extracellular region"/>
    <property type="evidence" value="ECO:0007669"/>
    <property type="project" value="InterPro"/>
</dbReference>
<feature type="chain" id="PRO_5035852687" evidence="2">
    <location>
        <begin position="28"/>
        <end position="418"/>
    </location>
</feature>
<sequence length="418" mass="47968">GNDTNRFKMTSMKLGLVFLLCAASVSADDIEMELQSGMLIKMLREMVNQTKPDTLNLPANSTTIRENITDTFSCENRIYGYYADVDNECQVFHVCLPSPTVSGRNITYRWSFICPAETVFNQEVLTCTRPRDAIPCEESPMFYDVNMEFGKVANETKENTKPESSGSASANNPKKETVAVKPQRWNQANRKRENIVVQTHFKDVIENTKSIKEDIKEYENKIIGAIKEDINNDNQNMIHEMNQDFSYINQGIHDLKEEIKDVEREIVSFTDNIKDSYKLHELNENVKEFNQNEEGDNRYSRTNEEYMNKMKQNGNEMNVDPQMNENNEGVELPRSILEKIETMNAEPIAPAVIEETISDVQEVSDVNIAAEELDNSRMTSERSLKRKGRKINRGLVRKSKINLGFELCDAMDLNMTCK</sequence>
<evidence type="ECO:0000259" key="3">
    <source>
        <dbReference type="PROSITE" id="PS50940"/>
    </source>
</evidence>